<dbReference type="PANTHER" id="PTHR34185:SF1">
    <property type="entry name" value="DIADENYLATE CYCLASE"/>
    <property type="match status" value="1"/>
</dbReference>
<keyword evidence="9 10" id="KW-0472">Membrane</keyword>
<evidence type="ECO:0000313" key="13">
    <source>
        <dbReference type="Proteomes" id="UP000824142"/>
    </source>
</evidence>
<dbReference type="PANTHER" id="PTHR34185">
    <property type="entry name" value="DIADENYLATE CYCLASE"/>
    <property type="match status" value="1"/>
</dbReference>
<dbReference type="EC" id="2.7.7.85" evidence="10"/>
<evidence type="ECO:0000256" key="3">
    <source>
        <dbReference type="ARBA" id="ARBA00022679"/>
    </source>
</evidence>
<dbReference type="InterPro" id="IPR034701">
    <property type="entry name" value="CdaA"/>
</dbReference>
<dbReference type="GO" id="GO:0106408">
    <property type="term" value="F:diadenylate cyclase activity"/>
    <property type="evidence" value="ECO:0007669"/>
    <property type="project" value="UniProtKB-EC"/>
</dbReference>
<keyword evidence="8 10" id="KW-1133">Transmembrane helix</keyword>
<comment type="catalytic activity">
    <reaction evidence="1 10">
        <text>2 ATP = 3',3'-c-di-AMP + 2 diphosphate</text>
        <dbReference type="Rhea" id="RHEA:35655"/>
        <dbReference type="ChEBI" id="CHEBI:30616"/>
        <dbReference type="ChEBI" id="CHEBI:33019"/>
        <dbReference type="ChEBI" id="CHEBI:71500"/>
        <dbReference type="EC" id="2.7.7.85"/>
    </reaction>
</comment>
<evidence type="ECO:0000259" key="11">
    <source>
        <dbReference type="PROSITE" id="PS51794"/>
    </source>
</evidence>
<comment type="subunit">
    <text evidence="10">Probably a homodimer.</text>
</comment>
<dbReference type="InterPro" id="IPR014046">
    <property type="entry name" value="C-di-AMP_synthase"/>
</dbReference>
<keyword evidence="6 10" id="KW-0547">Nucleotide-binding</keyword>
<dbReference type="HAMAP" id="MF_01499">
    <property type="entry name" value="DacA"/>
    <property type="match status" value="1"/>
</dbReference>
<evidence type="ECO:0000256" key="10">
    <source>
        <dbReference type="HAMAP-Rule" id="MF_01499"/>
    </source>
</evidence>
<dbReference type="InterPro" id="IPR050338">
    <property type="entry name" value="DisA"/>
</dbReference>
<sequence length="252" mass="28288">MFNWINLTQILIIVVLLLLFYRSFIKNTSSERLVRGLLGLALLWCGSFILSWAHLDLLGGFLHWTALFLSISLIVIFQPELRKFMALMGNIDEWRRLFKTPRKIARDTKSLDAIVSAVEYMSAKHTGALMVFMGSLDESAVDKLGVPVDALISSELLLTIFFNKTPLHDGAVIIEKNRIAYAGGILPLSKNNLNWKYGTRHRAALGMSEVSGATVLVVSEESGDISIAERGKFTKYDDMKKLRAKLEKVILK</sequence>
<evidence type="ECO:0000313" key="12">
    <source>
        <dbReference type="EMBL" id="HIU65399.1"/>
    </source>
</evidence>
<name>A0A9D1MSP6_9PROT</name>
<comment type="function">
    <text evidence="10">Catalyzes the condensation of 2 ATP molecules into cyclic di-AMP (c-di-AMP), a second messenger used to regulate differing processes in different bacteria.</text>
</comment>
<evidence type="ECO:0000256" key="9">
    <source>
        <dbReference type="ARBA" id="ARBA00023136"/>
    </source>
</evidence>
<evidence type="ECO:0000256" key="1">
    <source>
        <dbReference type="ARBA" id="ARBA00000877"/>
    </source>
</evidence>
<accession>A0A9D1MSP6</accession>
<dbReference type="GO" id="GO:0004016">
    <property type="term" value="F:adenylate cyclase activity"/>
    <property type="evidence" value="ECO:0007669"/>
    <property type="project" value="UniProtKB-UniRule"/>
</dbReference>
<comment type="caution">
    <text evidence="12">The sequence shown here is derived from an EMBL/GenBank/DDBJ whole genome shotgun (WGS) entry which is preliminary data.</text>
</comment>
<evidence type="ECO:0000256" key="8">
    <source>
        <dbReference type="ARBA" id="ARBA00022989"/>
    </source>
</evidence>
<feature type="transmembrane region" description="Helical" evidence="10">
    <location>
        <begin position="61"/>
        <end position="78"/>
    </location>
</feature>
<dbReference type="AlphaFoldDB" id="A0A9D1MSP6"/>
<dbReference type="NCBIfam" id="TIGR00159">
    <property type="entry name" value="diadenylate cyclase CdaA"/>
    <property type="match status" value="1"/>
</dbReference>
<reference evidence="12" key="2">
    <citation type="journal article" date="2021" name="PeerJ">
        <title>Extensive microbial diversity within the chicken gut microbiome revealed by metagenomics and culture.</title>
        <authorList>
            <person name="Gilroy R."/>
            <person name="Ravi A."/>
            <person name="Getino M."/>
            <person name="Pursley I."/>
            <person name="Horton D.L."/>
            <person name="Alikhan N.F."/>
            <person name="Baker D."/>
            <person name="Gharbi K."/>
            <person name="Hall N."/>
            <person name="Watson M."/>
            <person name="Adriaenssens E.M."/>
            <person name="Foster-Nyarko E."/>
            <person name="Jarju S."/>
            <person name="Secka A."/>
            <person name="Antonio M."/>
            <person name="Oren A."/>
            <person name="Chaudhuri R.R."/>
            <person name="La Ragione R."/>
            <person name="Hildebrand F."/>
            <person name="Pallen M.J."/>
        </authorList>
    </citation>
    <scope>NUCLEOTIDE SEQUENCE</scope>
    <source>
        <strain evidence="12">CHK136-897</strain>
    </source>
</reference>
<evidence type="ECO:0000256" key="4">
    <source>
        <dbReference type="ARBA" id="ARBA00022692"/>
    </source>
</evidence>
<proteinExistence type="inferred from homology"/>
<feature type="transmembrane region" description="Helical" evidence="10">
    <location>
        <begin position="37"/>
        <end position="55"/>
    </location>
</feature>
<reference evidence="12" key="1">
    <citation type="submission" date="2020-10" db="EMBL/GenBank/DDBJ databases">
        <authorList>
            <person name="Gilroy R."/>
        </authorList>
    </citation>
    <scope>NUCLEOTIDE SEQUENCE</scope>
    <source>
        <strain evidence="12">CHK136-897</strain>
    </source>
</reference>
<keyword evidence="2 10" id="KW-1003">Cell membrane</keyword>
<evidence type="ECO:0000256" key="5">
    <source>
        <dbReference type="ARBA" id="ARBA00022695"/>
    </source>
</evidence>
<keyword evidence="3 10" id="KW-0808">Transferase</keyword>
<evidence type="ECO:0000256" key="2">
    <source>
        <dbReference type="ARBA" id="ARBA00022475"/>
    </source>
</evidence>
<dbReference type="PIRSF" id="PIRSF004793">
    <property type="entry name" value="UCP004793"/>
    <property type="match status" value="1"/>
</dbReference>
<dbReference type="Proteomes" id="UP000824142">
    <property type="component" value="Unassembled WGS sequence"/>
</dbReference>
<gene>
    <name evidence="10" type="primary">dacA</name>
    <name evidence="12" type="ORF">IAC63_02040</name>
</gene>
<keyword evidence="4 10" id="KW-0812">Transmembrane</keyword>
<dbReference type="PROSITE" id="PS51794">
    <property type="entry name" value="DAC"/>
    <property type="match status" value="1"/>
</dbReference>
<feature type="transmembrane region" description="Helical" evidence="10">
    <location>
        <begin position="6"/>
        <end position="25"/>
    </location>
</feature>
<keyword evidence="7 10" id="KW-0067">ATP-binding</keyword>
<evidence type="ECO:0000256" key="7">
    <source>
        <dbReference type="ARBA" id="ARBA00022840"/>
    </source>
</evidence>
<dbReference type="Gene3D" id="3.40.1700.10">
    <property type="entry name" value="DNA integrity scanning protein, DisA, N-terminal domain"/>
    <property type="match status" value="1"/>
</dbReference>
<comment type="similarity">
    <text evidence="10">Belongs to the adenylate cyclase family. DacA/CdaA subfamily.</text>
</comment>
<comment type="caution">
    <text evidence="10">Lacks conserved residue(s) required for the propagation of feature annotation.</text>
</comment>
<dbReference type="Pfam" id="PF02457">
    <property type="entry name" value="DAC"/>
    <property type="match status" value="1"/>
</dbReference>
<dbReference type="GO" id="GO:0006171">
    <property type="term" value="P:cAMP biosynthetic process"/>
    <property type="evidence" value="ECO:0007669"/>
    <property type="project" value="InterPro"/>
</dbReference>
<dbReference type="SUPFAM" id="SSF143597">
    <property type="entry name" value="YojJ-like"/>
    <property type="match status" value="1"/>
</dbReference>
<keyword evidence="5 10" id="KW-0548">Nucleotidyltransferase</keyword>
<evidence type="ECO:0000256" key="6">
    <source>
        <dbReference type="ARBA" id="ARBA00022741"/>
    </source>
</evidence>
<dbReference type="InterPro" id="IPR036888">
    <property type="entry name" value="DNA_integrity_DisA_N_sf"/>
</dbReference>
<dbReference type="InterPro" id="IPR003390">
    <property type="entry name" value="DNA_integrity_scan_DisA_N"/>
</dbReference>
<dbReference type="EMBL" id="DVNO01000014">
    <property type="protein sequence ID" value="HIU65399.1"/>
    <property type="molecule type" value="Genomic_DNA"/>
</dbReference>
<feature type="domain" description="DAC" evidence="11">
    <location>
        <begin position="78"/>
        <end position="241"/>
    </location>
</feature>
<dbReference type="GO" id="GO:0005524">
    <property type="term" value="F:ATP binding"/>
    <property type="evidence" value="ECO:0007669"/>
    <property type="project" value="UniProtKB-UniRule"/>
</dbReference>
<protein>
    <recommendedName>
        <fullName evidence="10">Diadenylate cyclase</fullName>
        <shortName evidence="10">DAC</shortName>
        <ecNumber evidence="10">2.7.7.85</ecNumber>
    </recommendedName>
    <alternativeName>
        <fullName evidence="10">Cyclic-di-AMP synthase</fullName>
        <shortName evidence="10">c-di-AMP synthase</shortName>
    </alternativeName>
</protein>
<organism evidence="12 13">
    <name type="scientific">Candidatus Enterousia avicola</name>
    <dbReference type="NCBI Taxonomy" id="2840787"/>
    <lineage>
        <taxon>Bacteria</taxon>
        <taxon>Pseudomonadati</taxon>
        <taxon>Pseudomonadota</taxon>
        <taxon>Alphaproteobacteria</taxon>
        <taxon>Candidatus Enterousia</taxon>
    </lineage>
</organism>